<dbReference type="EMBL" id="JBANQN010000010">
    <property type="protein sequence ID" value="KAK6778431.1"/>
    <property type="molecule type" value="Genomic_DNA"/>
</dbReference>
<gene>
    <name evidence="1" type="ORF">RDI58_025149</name>
</gene>
<organism evidence="1 2">
    <name type="scientific">Solanum bulbocastanum</name>
    <name type="common">Wild potato</name>
    <dbReference type="NCBI Taxonomy" id="147425"/>
    <lineage>
        <taxon>Eukaryota</taxon>
        <taxon>Viridiplantae</taxon>
        <taxon>Streptophyta</taxon>
        <taxon>Embryophyta</taxon>
        <taxon>Tracheophyta</taxon>
        <taxon>Spermatophyta</taxon>
        <taxon>Magnoliopsida</taxon>
        <taxon>eudicotyledons</taxon>
        <taxon>Gunneridae</taxon>
        <taxon>Pentapetalae</taxon>
        <taxon>asterids</taxon>
        <taxon>lamiids</taxon>
        <taxon>Solanales</taxon>
        <taxon>Solanaceae</taxon>
        <taxon>Solanoideae</taxon>
        <taxon>Solaneae</taxon>
        <taxon>Solanum</taxon>
    </lineage>
</organism>
<accession>A0AAN8T770</accession>
<keyword evidence="2" id="KW-1185">Reference proteome</keyword>
<reference evidence="1 2" key="1">
    <citation type="submission" date="2024-02" db="EMBL/GenBank/DDBJ databases">
        <title>de novo genome assembly of Solanum bulbocastanum strain 11H21.</title>
        <authorList>
            <person name="Hosaka A.J."/>
        </authorList>
    </citation>
    <scope>NUCLEOTIDE SEQUENCE [LARGE SCALE GENOMIC DNA]</scope>
    <source>
        <tissue evidence="1">Young leaves</tissue>
    </source>
</reference>
<dbReference type="AlphaFoldDB" id="A0AAN8T770"/>
<sequence length="23" mass="2750">MTCVINLKLNNLYMTKKYSNNLM</sequence>
<comment type="caution">
    <text evidence="1">The sequence shown here is derived from an EMBL/GenBank/DDBJ whole genome shotgun (WGS) entry which is preliminary data.</text>
</comment>
<evidence type="ECO:0000313" key="2">
    <source>
        <dbReference type="Proteomes" id="UP001371456"/>
    </source>
</evidence>
<proteinExistence type="predicted"/>
<evidence type="ECO:0000313" key="1">
    <source>
        <dbReference type="EMBL" id="KAK6778431.1"/>
    </source>
</evidence>
<protein>
    <submittedName>
        <fullName evidence="1">Uncharacterized protein</fullName>
    </submittedName>
</protein>
<name>A0AAN8T770_SOLBU</name>
<dbReference type="Proteomes" id="UP001371456">
    <property type="component" value="Unassembled WGS sequence"/>
</dbReference>